<keyword evidence="1" id="KW-0175">Coiled coil</keyword>
<accession>A0A8S5V953</accession>
<name>A0A8S5V953_9CAUD</name>
<dbReference type="EMBL" id="BK016226">
    <property type="protein sequence ID" value="DAG03281.1"/>
    <property type="molecule type" value="Genomic_DNA"/>
</dbReference>
<sequence>MEYNLEDIKEYKQLQTDYAALEEKFKNASSVVEKYEQLVKDYAALEEKFKDAEKVAEDYSILQEKYNTDLADYTAVVKKSETLAADNEKISTEFSDLKTQYELLNTEVEGLKDYKLVKETKEKEDLIASFSMLDEEDKKPIIEKINDYSLDEIESKLAVIGFRKKINFDTTITQKDNDPQPQLQYNLNNEGFNDVPEWIKAVQVTASQRI</sequence>
<protein>
    <submittedName>
        <fullName evidence="2">Uncharacterized protein</fullName>
    </submittedName>
</protein>
<organism evidence="2">
    <name type="scientific">Siphoviridae sp. ct2D011</name>
    <dbReference type="NCBI Taxonomy" id="2825314"/>
    <lineage>
        <taxon>Viruses</taxon>
        <taxon>Duplodnaviria</taxon>
        <taxon>Heunggongvirae</taxon>
        <taxon>Uroviricota</taxon>
        <taxon>Caudoviricetes</taxon>
    </lineage>
</organism>
<evidence type="ECO:0000313" key="2">
    <source>
        <dbReference type="EMBL" id="DAG03281.1"/>
    </source>
</evidence>
<feature type="coiled-coil region" evidence="1">
    <location>
        <begin position="4"/>
        <end position="62"/>
    </location>
</feature>
<evidence type="ECO:0000256" key="1">
    <source>
        <dbReference type="SAM" id="Coils"/>
    </source>
</evidence>
<reference evidence="2" key="1">
    <citation type="journal article" date="2021" name="Proc. Natl. Acad. Sci. U.S.A.">
        <title>A Catalog of Tens of Thousands of Viruses from Human Metagenomes Reveals Hidden Associations with Chronic Diseases.</title>
        <authorList>
            <person name="Tisza M.J."/>
            <person name="Buck C.B."/>
        </authorList>
    </citation>
    <scope>NUCLEOTIDE SEQUENCE</scope>
    <source>
        <strain evidence="2">Ct2D011</strain>
    </source>
</reference>
<proteinExistence type="predicted"/>